<reference evidence="2 3" key="1">
    <citation type="submission" date="2019-02" db="EMBL/GenBank/DDBJ databases">
        <title>Marinobacter halodurans sp. nov., a marine bacterium isolated from sea tidal flat.</title>
        <authorList>
            <person name="Yoo Y."/>
            <person name="Lee D.W."/>
            <person name="Kim B.S."/>
            <person name="Kim J.-J."/>
        </authorList>
    </citation>
    <scope>NUCLEOTIDE SEQUENCE [LARGE SCALE GENOMIC DNA]</scope>
    <source>
        <strain evidence="2 3">YJ-S3-2</strain>
    </source>
</reference>
<organism evidence="2 3">
    <name type="scientific">Marinobacter halodurans</name>
    <dbReference type="NCBI Taxonomy" id="2528979"/>
    <lineage>
        <taxon>Bacteria</taxon>
        <taxon>Pseudomonadati</taxon>
        <taxon>Pseudomonadota</taxon>
        <taxon>Gammaproteobacteria</taxon>
        <taxon>Pseudomonadales</taxon>
        <taxon>Marinobacteraceae</taxon>
        <taxon>Marinobacter</taxon>
    </lineage>
</organism>
<evidence type="ECO:0000313" key="3">
    <source>
        <dbReference type="Proteomes" id="UP000313645"/>
    </source>
</evidence>
<feature type="chain" id="PRO_5046720949" evidence="1">
    <location>
        <begin position="22"/>
        <end position="274"/>
    </location>
</feature>
<feature type="signal peptide" evidence="1">
    <location>
        <begin position="1"/>
        <end position="21"/>
    </location>
</feature>
<gene>
    <name evidence="2" type="ORF">EZI54_21560</name>
</gene>
<dbReference type="EMBL" id="SJDL01000051">
    <property type="protein sequence ID" value="TBW48226.1"/>
    <property type="molecule type" value="Genomic_DNA"/>
</dbReference>
<dbReference type="RefSeq" id="WP_131483951.1">
    <property type="nucleotide sequence ID" value="NZ_SJDL01000051.1"/>
</dbReference>
<evidence type="ECO:0000256" key="1">
    <source>
        <dbReference type="SAM" id="SignalP"/>
    </source>
</evidence>
<name>A0ABY1ZIF1_9GAMM</name>
<protein>
    <submittedName>
        <fullName evidence="2">Uncharacterized protein</fullName>
    </submittedName>
</protein>
<accession>A0ABY1ZIF1</accession>
<keyword evidence="1" id="KW-0732">Signal</keyword>
<evidence type="ECO:0000313" key="2">
    <source>
        <dbReference type="EMBL" id="TBW48226.1"/>
    </source>
</evidence>
<dbReference type="Proteomes" id="UP000313645">
    <property type="component" value="Unassembled WGS sequence"/>
</dbReference>
<comment type="caution">
    <text evidence="2">The sequence shown here is derived from an EMBL/GenBank/DDBJ whole genome shotgun (WGS) entry which is preliminary data.</text>
</comment>
<proteinExistence type="predicted"/>
<keyword evidence="3" id="KW-1185">Reference proteome</keyword>
<sequence length="274" mass="31237">MRRFRSLFTLLLLTVTLTVLGASLAKPDVPLDLSDRQLSWIAGRIFQNECAGDTDCLVHWSEGDDFPSLGIGHFKWYPKGVEEPYAESFPQLVHYMASESVGLPEWLANMSPLDAPWPDRETFLMHQHGPQVEFLRWFLDETRHIQARFMYERTQDSLDEILAATPKADRPAMRERMDKLRSTLGGVYALIDYVNFKGEGLADREAYHGQGWGLRQVLMRMGDIDQGTALERFRVAAADVLKQRANNAPSAVEKKRLLAGWLNRVSTYHEVGQV</sequence>